<keyword evidence="7" id="KW-0131">Cell cycle</keyword>
<keyword evidence="4 6" id="KW-1133">Transmembrane helix</keyword>
<feature type="transmembrane region" description="Helical" evidence="6">
    <location>
        <begin position="162"/>
        <end position="182"/>
    </location>
</feature>
<feature type="transmembrane region" description="Helical" evidence="6">
    <location>
        <begin position="12"/>
        <end position="33"/>
    </location>
</feature>
<keyword evidence="3 6" id="KW-0812">Transmembrane</keyword>
<dbReference type="Pfam" id="PF01943">
    <property type="entry name" value="Polysacc_synt"/>
    <property type="match status" value="1"/>
</dbReference>
<feature type="transmembrane region" description="Helical" evidence="6">
    <location>
        <begin position="307"/>
        <end position="333"/>
    </location>
</feature>
<sequence>MGKQNKKSSTSFLVQGSILAIASIVSRIIGLIYRIPLTNIIGDTGNDYYGTAFQIYNILLIISSYSLPLAVSKLVSANYSQGRRHNVYRILKCALIFGVCTGTVAALILLFGAEFITGTLMKTPMSVFAVRVLIPVLLIVAVLGVMRGFFQGLGTMMPSATSQILEQIANAIVSVWAAYVLADYGAKAGALLGDADNYSAAYGAAGGTLGTAIGALVALLFCTFVLIVYLRAFKRSLHRERKRNVDSYGSIFHLLIITIIPVLLSSTIYNCNTVIDQAVYKHIAAYQGYTANQYGSWNGIYTGKYTVLINVPISIASAMAASSVPALTAAYAAGKKGEAKRQIGIATRFIMVIAFPCAVGMGILASPILQLLFRDSSETAAHMLQVGAVTILFFSLSTLSNGLLQGIGRMKEPIKNAIIALVLHLGLLAALMFLFDLNIFAVVIANAAFGLIMCILNAGSIRRYSGYHQEIRKTFFVPAIAAAGMGVVVWLVYHGILYVLRVNAVATLLSIVIGAAVYAVLLLLLKGLNEQEILRFPKGRMLADVAKKMHLLK</sequence>
<keyword evidence="5 6" id="KW-0472">Membrane</keyword>
<evidence type="ECO:0000313" key="8">
    <source>
        <dbReference type="Proteomes" id="UP000095350"/>
    </source>
</evidence>
<dbReference type="PIRSF" id="PIRSF038958">
    <property type="entry name" value="PG_synth_SpoVB"/>
    <property type="match status" value="1"/>
</dbReference>
<feature type="transmembrane region" description="Helical" evidence="6">
    <location>
        <begin position="381"/>
        <end position="404"/>
    </location>
</feature>
<gene>
    <name evidence="7" type="primary">ytgP</name>
    <name evidence="7" type="ORF">ERS852572_00338</name>
</gene>
<keyword evidence="2" id="KW-1003">Cell membrane</keyword>
<comment type="subcellular location">
    <subcellularLocation>
        <location evidence="1">Cell membrane</location>
        <topology evidence="1">Multi-pass membrane protein</topology>
    </subcellularLocation>
</comment>
<feature type="transmembrane region" description="Helical" evidence="6">
    <location>
        <begin position="251"/>
        <end position="269"/>
    </location>
</feature>
<feature type="transmembrane region" description="Helical" evidence="6">
    <location>
        <begin position="128"/>
        <end position="150"/>
    </location>
</feature>
<feature type="transmembrane region" description="Helical" evidence="6">
    <location>
        <begin position="345"/>
        <end position="369"/>
    </location>
</feature>
<proteinExistence type="predicted"/>
<evidence type="ECO:0000256" key="5">
    <source>
        <dbReference type="ARBA" id="ARBA00023136"/>
    </source>
</evidence>
<name>A0A173RDB0_9FIRM</name>
<evidence type="ECO:0000313" key="7">
    <source>
        <dbReference type="EMBL" id="CUM75923.1"/>
    </source>
</evidence>
<evidence type="ECO:0000256" key="1">
    <source>
        <dbReference type="ARBA" id="ARBA00004651"/>
    </source>
</evidence>
<dbReference type="Proteomes" id="UP000095350">
    <property type="component" value="Unassembled WGS sequence"/>
</dbReference>
<dbReference type="GO" id="GO:0051301">
    <property type="term" value="P:cell division"/>
    <property type="evidence" value="ECO:0007669"/>
    <property type="project" value="UniProtKB-KW"/>
</dbReference>
<keyword evidence="7" id="KW-0132">Cell division</keyword>
<feature type="transmembrane region" description="Helical" evidence="6">
    <location>
        <begin position="93"/>
        <end position="116"/>
    </location>
</feature>
<evidence type="ECO:0000256" key="2">
    <source>
        <dbReference type="ARBA" id="ARBA00022475"/>
    </source>
</evidence>
<dbReference type="EMBL" id="CYXZ01000002">
    <property type="protein sequence ID" value="CUM75923.1"/>
    <property type="molecule type" value="Genomic_DNA"/>
</dbReference>
<dbReference type="InterPro" id="IPR050833">
    <property type="entry name" value="Poly_Biosynth_Transport"/>
</dbReference>
<dbReference type="PANTHER" id="PTHR30250:SF21">
    <property type="entry name" value="LIPID II FLIPPASE MURJ"/>
    <property type="match status" value="1"/>
</dbReference>
<dbReference type="PANTHER" id="PTHR30250">
    <property type="entry name" value="PST FAMILY PREDICTED COLANIC ACID TRANSPORTER"/>
    <property type="match status" value="1"/>
</dbReference>
<accession>A0A173RDB0</accession>
<feature type="transmembrane region" description="Helical" evidence="6">
    <location>
        <begin position="441"/>
        <end position="462"/>
    </location>
</feature>
<feature type="transmembrane region" description="Helical" evidence="6">
    <location>
        <begin position="505"/>
        <end position="525"/>
    </location>
</feature>
<protein>
    <submittedName>
        <fullName evidence="7">Probable cell division protein ytgP</fullName>
    </submittedName>
</protein>
<dbReference type="InterPro" id="IPR002797">
    <property type="entry name" value="Polysacc_synth"/>
</dbReference>
<reference evidence="7 8" key="1">
    <citation type="submission" date="2015-09" db="EMBL/GenBank/DDBJ databases">
        <authorList>
            <consortium name="Pathogen Informatics"/>
        </authorList>
    </citation>
    <scope>NUCLEOTIDE SEQUENCE [LARGE SCALE GENOMIC DNA]</scope>
    <source>
        <strain evidence="7 8">2789STDY5834960</strain>
    </source>
</reference>
<dbReference type="OrthoDB" id="9775950at2"/>
<organism evidence="7 8">
    <name type="scientific">Roseburia intestinalis</name>
    <dbReference type="NCBI Taxonomy" id="166486"/>
    <lineage>
        <taxon>Bacteria</taxon>
        <taxon>Bacillati</taxon>
        <taxon>Bacillota</taxon>
        <taxon>Clostridia</taxon>
        <taxon>Lachnospirales</taxon>
        <taxon>Lachnospiraceae</taxon>
        <taxon>Roseburia</taxon>
    </lineage>
</organism>
<evidence type="ECO:0000256" key="6">
    <source>
        <dbReference type="SAM" id="Phobius"/>
    </source>
</evidence>
<feature type="transmembrane region" description="Helical" evidence="6">
    <location>
        <begin position="474"/>
        <end position="493"/>
    </location>
</feature>
<dbReference type="PaxDb" id="166486-ERS852572_00338"/>
<evidence type="ECO:0000256" key="3">
    <source>
        <dbReference type="ARBA" id="ARBA00022692"/>
    </source>
</evidence>
<dbReference type="STRING" id="166486.ERS852572_00338"/>
<dbReference type="CDD" id="cd13124">
    <property type="entry name" value="MATE_SpoVB_like"/>
    <property type="match status" value="1"/>
</dbReference>
<evidence type="ECO:0000256" key="4">
    <source>
        <dbReference type="ARBA" id="ARBA00022989"/>
    </source>
</evidence>
<feature type="transmembrane region" description="Helical" evidence="6">
    <location>
        <begin position="416"/>
        <end position="435"/>
    </location>
</feature>
<dbReference type="AlphaFoldDB" id="A0A173RDB0"/>
<feature type="transmembrane region" description="Helical" evidence="6">
    <location>
        <begin position="53"/>
        <end position="72"/>
    </location>
</feature>
<dbReference type="RefSeq" id="WP_055193148.1">
    <property type="nucleotide sequence ID" value="NZ_CABIYH010000002.1"/>
</dbReference>
<dbReference type="GO" id="GO:0005886">
    <property type="term" value="C:plasma membrane"/>
    <property type="evidence" value="ECO:0007669"/>
    <property type="project" value="UniProtKB-SubCell"/>
</dbReference>
<dbReference type="InterPro" id="IPR024923">
    <property type="entry name" value="PG_synth_SpoVB"/>
</dbReference>
<feature type="transmembrane region" description="Helical" evidence="6">
    <location>
        <begin position="202"/>
        <end position="230"/>
    </location>
</feature>